<comment type="similarity">
    <text evidence="3">Belongs to the cytochrome P450 family.</text>
</comment>
<dbReference type="InterPro" id="IPR052306">
    <property type="entry name" value="CYP450_71D"/>
</dbReference>
<evidence type="ECO:0000313" key="13">
    <source>
        <dbReference type="EMBL" id="KAG0483797.1"/>
    </source>
</evidence>
<evidence type="ECO:0000313" key="15">
    <source>
        <dbReference type="Proteomes" id="UP000639772"/>
    </source>
</evidence>
<accession>A0A835RCH1</accession>
<evidence type="ECO:0000256" key="4">
    <source>
        <dbReference type="ARBA" id="ARBA00022617"/>
    </source>
</evidence>
<evidence type="ECO:0000256" key="11">
    <source>
        <dbReference type="ARBA" id="ARBA00023136"/>
    </source>
</evidence>
<keyword evidence="8" id="KW-0560">Oxidoreductase</keyword>
<evidence type="ECO:0000313" key="12">
    <source>
        <dbReference type="EMBL" id="KAG0481354.1"/>
    </source>
</evidence>
<organism evidence="13 15">
    <name type="scientific">Vanilla planifolia</name>
    <name type="common">Vanilla</name>
    <dbReference type="NCBI Taxonomy" id="51239"/>
    <lineage>
        <taxon>Eukaryota</taxon>
        <taxon>Viridiplantae</taxon>
        <taxon>Streptophyta</taxon>
        <taxon>Embryophyta</taxon>
        <taxon>Tracheophyta</taxon>
        <taxon>Spermatophyta</taxon>
        <taxon>Magnoliopsida</taxon>
        <taxon>Liliopsida</taxon>
        <taxon>Asparagales</taxon>
        <taxon>Orchidaceae</taxon>
        <taxon>Vanilloideae</taxon>
        <taxon>Vanilleae</taxon>
        <taxon>Vanilla</taxon>
    </lineage>
</organism>
<dbReference type="GO" id="GO:0004497">
    <property type="term" value="F:monooxygenase activity"/>
    <property type="evidence" value="ECO:0007669"/>
    <property type="project" value="UniProtKB-KW"/>
</dbReference>
<evidence type="ECO:0000256" key="6">
    <source>
        <dbReference type="ARBA" id="ARBA00022723"/>
    </source>
</evidence>
<dbReference type="GO" id="GO:0020037">
    <property type="term" value="F:heme binding"/>
    <property type="evidence" value="ECO:0007669"/>
    <property type="project" value="InterPro"/>
</dbReference>
<dbReference type="GO" id="GO:0016705">
    <property type="term" value="F:oxidoreductase activity, acting on paired donors, with incorporation or reduction of molecular oxygen"/>
    <property type="evidence" value="ECO:0007669"/>
    <property type="project" value="InterPro"/>
</dbReference>
<evidence type="ECO:0000256" key="8">
    <source>
        <dbReference type="ARBA" id="ARBA00023002"/>
    </source>
</evidence>
<name>A0A835RCH1_VANPL</name>
<dbReference type="OrthoDB" id="2789670at2759"/>
<keyword evidence="9" id="KW-0408">Iron</keyword>
<dbReference type="PANTHER" id="PTHR47953:SF19">
    <property type="entry name" value="OS06G0641600 PROTEIN"/>
    <property type="match status" value="1"/>
</dbReference>
<dbReference type="Proteomes" id="UP000636800">
    <property type="component" value="Chromosome 5"/>
</dbReference>
<dbReference type="GO" id="GO:0005506">
    <property type="term" value="F:iron ion binding"/>
    <property type="evidence" value="ECO:0007669"/>
    <property type="project" value="InterPro"/>
</dbReference>
<sequence>MILREHRAKLGPKASNEEVEDLTDALLKIQDEGTLPFPLSDNHIKAVVNVCSFLVEGKVPLSQDMMFAGSESSSRAMKWAMSELVRHPEVVKKVHREVREAFNDGVEQKEESLLRGKLTFLQKAVKETLRLHPPSKCVLTKLQSQQTISKLG</sequence>
<evidence type="ECO:0000256" key="1">
    <source>
        <dbReference type="ARBA" id="ARBA00001971"/>
    </source>
</evidence>
<dbReference type="InterPro" id="IPR002401">
    <property type="entry name" value="Cyt_P450_E_grp-I"/>
</dbReference>
<dbReference type="Pfam" id="PF00067">
    <property type="entry name" value="p450"/>
    <property type="match status" value="1"/>
</dbReference>
<dbReference type="GO" id="GO:0016020">
    <property type="term" value="C:membrane"/>
    <property type="evidence" value="ECO:0007669"/>
    <property type="project" value="UniProtKB-SubCell"/>
</dbReference>
<comment type="subcellular location">
    <subcellularLocation>
        <location evidence="2">Membrane</location>
        <topology evidence="2">Single-pass membrane protein</topology>
    </subcellularLocation>
</comment>
<keyword evidence="6" id="KW-0479">Metal-binding</keyword>
<keyword evidence="4" id="KW-0349">Heme</keyword>
<dbReference type="SUPFAM" id="SSF48264">
    <property type="entry name" value="Cytochrome P450"/>
    <property type="match status" value="1"/>
</dbReference>
<evidence type="ECO:0000313" key="14">
    <source>
        <dbReference type="Proteomes" id="UP000636800"/>
    </source>
</evidence>
<dbReference type="PANTHER" id="PTHR47953">
    <property type="entry name" value="OS08G0105600 PROTEIN"/>
    <property type="match status" value="1"/>
</dbReference>
<keyword evidence="7" id="KW-1133">Transmembrane helix</keyword>
<keyword evidence="11" id="KW-0472">Membrane</keyword>
<dbReference type="InterPro" id="IPR036396">
    <property type="entry name" value="Cyt_P450_sf"/>
</dbReference>
<dbReference type="EMBL" id="JADCNL010000005">
    <property type="protein sequence ID" value="KAG0481354.1"/>
    <property type="molecule type" value="Genomic_DNA"/>
</dbReference>
<evidence type="ECO:0000256" key="7">
    <source>
        <dbReference type="ARBA" id="ARBA00022989"/>
    </source>
</evidence>
<comment type="caution">
    <text evidence="13">The sequence shown here is derived from an EMBL/GenBank/DDBJ whole genome shotgun (WGS) entry which is preliminary data.</text>
</comment>
<evidence type="ECO:0000256" key="9">
    <source>
        <dbReference type="ARBA" id="ARBA00023004"/>
    </source>
</evidence>
<evidence type="ECO:0000256" key="10">
    <source>
        <dbReference type="ARBA" id="ARBA00023033"/>
    </source>
</evidence>
<proteinExistence type="inferred from homology"/>
<dbReference type="EMBL" id="JADCNM010000005">
    <property type="protein sequence ID" value="KAG0483797.1"/>
    <property type="molecule type" value="Genomic_DNA"/>
</dbReference>
<reference evidence="14 15" key="1">
    <citation type="journal article" date="2020" name="Nat. Food">
        <title>A phased Vanilla planifolia genome enables genetic improvement of flavour and production.</title>
        <authorList>
            <person name="Hasing T."/>
            <person name="Tang H."/>
            <person name="Brym M."/>
            <person name="Khazi F."/>
            <person name="Huang T."/>
            <person name="Chambers A.H."/>
        </authorList>
    </citation>
    <scope>NUCLEOTIDE SEQUENCE [LARGE SCALE GENOMIC DNA]</scope>
    <source>
        <tissue evidence="13">Leaf</tissue>
    </source>
</reference>
<dbReference type="Proteomes" id="UP000639772">
    <property type="component" value="Unassembled WGS sequence"/>
</dbReference>
<dbReference type="InterPro" id="IPR001128">
    <property type="entry name" value="Cyt_P450"/>
</dbReference>
<evidence type="ECO:0000256" key="2">
    <source>
        <dbReference type="ARBA" id="ARBA00004167"/>
    </source>
</evidence>
<comment type="cofactor">
    <cofactor evidence="1">
        <name>heme</name>
        <dbReference type="ChEBI" id="CHEBI:30413"/>
    </cofactor>
</comment>
<keyword evidence="14" id="KW-1185">Reference proteome</keyword>
<gene>
    <name evidence="13" type="ORF">HPP92_011881</name>
    <name evidence="12" type="ORF">HPP92_012212</name>
</gene>
<dbReference type="AlphaFoldDB" id="A0A835RCH1"/>
<dbReference type="Gene3D" id="1.10.630.10">
    <property type="entry name" value="Cytochrome P450"/>
    <property type="match status" value="1"/>
</dbReference>
<protein>
    <submittedName>
        <fullName evidence="13">Uncharacterized protein</fullName>
    </submittedName>
</protein>
<evidence type="ECO:0000256" key="5">
    <source>
        <dbReference type="ARBA" id="ARBA00022692"/>
    </source>
</evidence>
<keyword evidence="5" id="KW-0812">Transmembrane</keyword>
<keyword evidence="10" id="KW-0503">Monooxygenase</keyword>
<dbReference type="PRINTS" id="PR00463">
    <property type="entry name" value="EP450I"/>
</dbReference>
<evidence type="ECO:0000256" key="3">
    <source>
        <dbReference type="ARBA" id="ARBA00010617"/>
    </source>
</evidence>